<proteinExistence type="predicted"/>
<organism evidence="4 7">
    <name type="scientific">Myxococcus fulvus</name>
    <dbReference type="NCBI Taxonomy" id="33"/>
    <lineage>
        <taxon>Bacteria</taxon>
        <taxon>Pseudomonadati</taxon>
        <taxon>Myxococcota</taxon>
        <taxon>Myxococcia</taxon>
        <taxon>Myxococcales</taxon>
        <taxon>Cystobacterineae</taxon>
        <taxon>Myxococcaceae</taxon>
        <taxon>Myxococcus</taxon>
    </lineage>
</organism>
<dbReference type="Proteomes" id="UP000321514">
    <property type="component" value="Unassembled WGS sequence"/>
</dbReference>
<accession>A0A511TH38</accession>
<reference evidence="4 7" key="2">
    <citation type="submission" date="2019-07" db="EMBL/GenBank/DDBJ databases">
        <title>Whole genome shotgun sequence of Myxococcus fulvus NBRC 100333.</title>
        <authorList>
            <person name="Hosoyama A."/>
            <person name="Uohara A."/>
            <person name="Ohji S."/>
            <person name="Ichikawa N."/>
        </authorList>
    </citation>
    <scope>NUCLEOTIDE SEQUENCE [LARGE SCALE GENOMIC DNA]</scope>
    <source>
        <strain evidence="4 7">NBRC 100333</strain>
    </source>
</reference>
<dbReference type="EMBL" id="BJXR01000083">
    <property type="protein sequence ID" value="GEN13494.1"/>
    <property type="molecule type" value="Genomic_DNA"/>
</dbReference>
<dbReference type="RefSeq" id="WP_074950201.1">
    <property type="nucleotide sequence ID" value="NZ_BJXR01000083.1"/>
</dbReference>
<name>A0A511TH38_MYXFU</name>
<dbReference type="Pfam" id="PF07583">
    <property type="entry name" value="PSCyt2"/>
    <property type="match status" value="1"/>
</dbReference>
<sequence>MHWHLHLKSAALAGVLFAMSGLVVSDAHAQQCEPEPTAPEDPPEDPMSDTRVLRRIVLGLTGTTPTLEQYEAMEAATTPAARATLLRSTLDEVLASPKFYERMVRFGHEWIAVGAYTTGASGDAYQGDMSGHLHRCEDNSLHPGAYYAVNEFETGSPNQQCQDKDGAGNPAVPEVHTVEPWWAPGTTVQVLGKAGGDTKTVTDTRTGKVLDCGVASGGYYDPALNRGCGCGPNLIWCSPLAGLGSGGTGSLNGQRRHPYEEPARLFAHLAWHDRPLSDLVVGNYTVGTNWLRALYVRFGRQMGNPVVDQNTTWWRPDVGNEPRDPMHPTPNDPQAWREFVVEQLEPFHLSLTPDKSRSGSMERTYHFDPRTTTEAPLGLPAAGVLTMMGSMSSFPRERVRAARFLEIFACQNFSPPPADVHFPPLEIDPATGGTCLHCHKTLDPAAIAFKRWDFTPFPSYYVPWPFIGGMGNQRVTAEWLSGKYPHTGNAPGQRWRNAFLPNTVLTPVTPEELKANPEAVLLDTMPESYTLLGEHGDGTMGPLGFGKLLVRSGEFDRCAARKLYAMFIGRELNPATEKGFIDKLAREFVAGERKLRPFIRYLFEQPELRRGL</sequence>
<feature type="chain" id="PRO_5022850237" description="DUF1549 domain-containing protein" evidence="2">
    <location>
        <begin position="30"/>
        <end position="612"/>
    </location>
</feature>
<feature type="region of interest" description="Disordered" evidence="1">
    <location>
        <begin position="28"/>
        <end position="48"/>
    </location>
</feature>
<evidence type="ECO:0000313" key="6">
    <source>
        <dbReference type="Proteomes" id="UP000183760"/>
    </source>
</evidence>
<evidence type="ECO:0000313" key="7">
    <source>
        <dbReference type="Proteomes" id="UP000321514"/>
    </source>
</evidence>
<dbReference type="Proteomes" id="UP000183760">
    <property type="component" value="Unassembled WGS sequence"/>
</dbReference>
<comment type="caution">
    <text evidence="4">The sequence shown here is derived from an EMBL/GenBank/DDBJ whole genome shotgun (WGS) entry which is preliminary data.</text>
</comment>
<reference evidence="5 6" key="1">
    <citation type="submission" date="2016-10" db="EMBL/GenBank/DDBJ databases">
        <authorList>
            <person name="Varghese N."/>
            <person name="Submissions S."/>
        </authorList>
    </citation>
    <scope>NUCLEOTIDE SEQUENCE [LARGE SCALE GENOMIC DNA]</scope>
    <source>
        <strain evidence="5 6">DSM 16525</strain>
    </source>
</reference>
<keyword evidence="6" id="KW-1185">Reference proteome</keyword>
<dbReference type="EMBL" id="FOIB01000002">
    <property type="protein sequence ID" value="SET36439.1"/>
    <property type="molecule type" value="Genomic_DNA"/>
</dbReference>
<evidence type="ECO:0000313" key="5">
    <source>
        <dbReference type="EMBL" id="SET36439.1"/>
    </source>
</evidence>
<dbReference type="STRING" id="1334629.MFUL124B02_31395"/>
<evidence type="ECO:0000256" key="2">
    <source>
        <dbReference type="SAM" id="SignalP"/>
    </source>
</evidence>
<gene>
    <name evidence="4" type="ORF">MFU01_85310</name>
    <name evidence="5" type="ORF">SAMN05443572_10219</name>
</gene>
<dbReference type="AlphaFoldDB" id="A0A511TH38"/>
<protein>
    <recommendedName>
        <fullName evidence="3">DUF1549 domain-containing protein</fullName>
    </recommendedName>
</protein>
<keyword evidence="2" id="KW-0732">Signal</keyword>
<feature type="domain" description="DUF1549" evidence="3">
    <location>
        <begin position="43"/>
        <end position="116"/>
    </location>
</feature>
<evidence type="ECO:0000256" key="1">
    <source>
        <dbReference type="SAM" id="MobiDB-lite"/>
    </source>
</evidence>
<evidence type="ECO:0000259" key="3">
    <source>
        <dbReference type="Pfam" id="PF07583"/>
    </source>
</evidence>
<dbReference type="OrthoDB" id="5478887at2"/>
<dbReference type="InterPro" id="IPR011444">
    <property type="entry name" value="DUF1549"/>
</dbReference>
<evidence type="ECO:0000313" key="4">
    <source>
        <dbReference type="EMBL" id="GEN13494.1"/>
    </source>
</evidence>
<feature type="signal peptide" evidence="2">
    <location>
        <begin position="1"/>
        <end position="29"/>
    </location>
</feature>